<dbReference type="CDD" id="cd07570">
    <property type="entry name" value="GAT_Gln-NAD-synth"/>
    <property type="match status" value="1"/>
</dbReference>
<dbReference type="EMBL" id="CP000142">
    <property type="protein sequence ID" value="ABA89455.1"/>
    <property type="molecule type" value="Genomic_DNA"/>
</dbReference>
<feature type="binding site" evidence="7">
    <location>
        <position position="468"/>
    </location>
    <ligand>
        <name>ATP</name>
        <dbReference type="ChEBI" id="CHEBI:30616"/>
    </ligand>
</feature>
<feature type="binding site" evidence="7">
    <location>
        <position position="201"/>
    </location>
    <ligand>
        <name>L-glutamine</name>
        <dbReference type="ChEBI" id="CHEBI:58359"/>
    </ligand>
</feature>
<dbReference type="Pfam" id="PF00795">
    <property type="entry name" value="CN_hydrolase"/>
    <property type="match status" value="1"/>
</dbReference>
<dbReference type="Pfam" id="PF02540">
    <property type="entry name" value="NAD_synthase"/>
    <property type="match status" value="1"/>
</dbReference>
<dbReference type="UniPathway" id="UPA00253">
    <property type="reaction ID" value="UER00334"/>
</dbReference>
<comment type="caution">
    <text evidence="7">Lacks conserved residue(s) required for the propagation of feature annotation.</text>
</comment>
<dbReference type="NCBIfam" id="TIGR00552">
    <property type="entry name" value="nadE"/>
    <property type="match status" value="1"/>
</dbReference>
<dbReference type="InterPro" id="IPR003694">
    <property type="entry name" value="NAD_synthase"/>
</dbReference>
<protein>
    <recommendedName>
        <fullName evidence="7 8">Glutamine-dependent NAD(+) synthetase</fullName>
        <ecNumber evidence="7 8">6.3.5.1</ecNumber>
    </recommendedName>
    <alternativeName>
        <fullName evidence="7 8">NAD(+) synthase [glutamine-hydrolyzing]</fullName>
    </alternativeName>
</protein>
<dbReference type="Gene3D" id="3.60.110.10">
    <property type="entry name" value="Carbon-nitrogen hydrolase"/>
    <property type="match status" value="1"/>
</dbReference>
<reference evidence="12" key="1">
    <citation type="submission" date="2005-10" db="EMBL/GenBank/DDBJ databases">
        <title>Complete sequence of Pelobacter carbinolicus DSM 2380.</title>
        <authorList>
            <person name="Copeland A."/>
            <person name="Lucas S."/>
            <person name="Lapidus A."/>
            <person name="Barry K."/>
            <person name="Detter J.C."/>
            <person name="Glavina T."/>
            <person name="Hammon N."/>
            <person name="Israni S."/>
            <person name="Pitluck S."/>
            <person name="Chertkov O."/>
            <person name="Schmutz J."/>
            <person name="Larimer F."/>
            <person name="Land M."/>
            <person name="Kyrpides N."/>
            <person name="Ivanova N."/>
            <person name="Richardson P."/>
        </authorList>
    </citation>
    <scope>NUCLEOTIDE SEQUENCE [LARGE SCALE GENOMIC DNA]</scope>
    <source>
        <strain evidence="12">DSM 2380 / NBRC 103641 / GraBd1</strain>
    </source>
</reference>
<dbReference type="InterPro" id="IPR003010">
    <property type="entry name" value="C-N_Hydrolase"/>
</dbReference>
<dbReference type="GO" id="GO:0009435">
    <property type="term" value="P:NAD+ biosynthetic process"/>
    <property type="evidence" value="ECO:0007669"/>
    <property type="project" value="UniProtKB-UniRule"/>
</dbReference>
<evidence type="ECO:0000256" key="2">
    <source>
        <dbReference type="ARBA" id="ARBA00007145"/>
    </source>
</evidence>
<dbReference type="PROSITE" id="PS50263">
    <property type="entry name" value="CN_HYDROLASE"/>
    <property type="match status" value="1"/>
</dbReference>
<evidence type="ECO:0000259" key="10">
    <source>
        <dbReference type="PROSITE" id="PS50263"/>
    </source>
</evidence>
<comment type="pathway">
    <text evidence="1 7 8">Cofactor biosynthesis; NAD(+) biosynthesis; NAD(+) from deamido-NAD(+) (L-Gln route): step 1/1.</text>
</comment>
<name>Q3A2F2_SYNC1</name>
<dbReference type="InterPro" id="IPR036526">
    <property type="entry name" value="C-N_Hydrolase_sf"/>
</dbReference>
<organism evidence="11 12">
    <name type="scientific">Syntrophotalea carbinolica (strain DSM 2380 / NBRC 103641 / GraBd1)</name>
    <name type="common">Pelobacter carbinolicus</name>
    <dbReference type="NCBI Taxonomy" id="338963"/>
    <lineage>
        <taxon>Bacteria</taxon>
        <taxon>Pseudomonadati</taxon>
        <taxon>Thermodesulfobacteriota</taxon>
        <taxon>Desulfuromonadia</taxon>
        <taxon>Desulfuromonadales</taxon>
        <taxon>Syntrophotaleaceae</taxon>
        <taxon>Syntrophotalea</taxon>
    </lineage>
</organism>
<dbReference type="InterPro" id="IPR014445">
    <property type="entry name" value="Gln-dep_NAD_synthase"/>
</dbReference>
<keyword evidence="6 7" id="KW-0520">NAD</keyword>
<comment type="similarity">
    <text evidence="2 7 8">In the C-terminal section; belongs to the NAD synthetase family.</text>
</comment>
<feature type="binding site" evidence="7">
    <location>
        <position position="606"/>
    </location>
    <ligand>
        <name>deamido-NAD(+)</name>
        <dbReference type="ChEBI" id="CHEBI:58437"/>
        <note>ligand shared between two neighboring subunits</note>
    </ligand>
</feature>
<keyword evidence="4 7" id="KW-0547">Nucleotide-binding</keyword>
<dbReference type="GO" id="GO:0003952">
    <property type="term" value="F:NAD+ synthase (glutamine-hydrolyzing) activity"/>
    <property type="evidence" value="ECO:0007669"/>
    <property type="project" value="UniProtKB-UniRule"/>
</dbReference>
<dbReference type="Proteomes" id="UP000002534">
    <property type="component" value="Chromosome"/>
</dbReference>
<comment type="similarity">
    <text evidence="9">Belongs to the NAD synthetase family.</text>
</comment>
<dbReference type="SUPFAM" id="SSF52402">
    <property type="entry name" value="Adenine nucleotide alpha hydrolases-like"/>
    <property type="match status" value="1"/>
</dbReference>
<evidence type="ECO:0000256" key="1">
    <source>
        <dbReference type="ARBA" id="ARBA00005188"/>
    </source>
</evidence>
<evidence type="ECO:0000256" key="4">
    <source>
        <dbReference type="ARBA" id="ARBA00022741"/>
    </source>
</evidence>
<comment type="catalytic activity">
    <reaction evidence="7 8">
        <text>deamido-NAD(+) + L-glutamine + ATP + H2O = L-glutamate + AMP + diphosphate + NAD(+) + H(+)</text>
        <dbReference type="Rhea" id="RHEA:24384"/>
        <dbReference type="ChEBI" id="CHEBI:15377"/>
        <dbReference type="ChEBI" id="CHEBI:15378"/>
        <dbReference type="ChEBI" id="CHEBI:29985"/>
        <dbReference type="ChEBI" id="CHEBI:30616"/>
        <dbReference type="ChEBI" id="CHEBI:33019"/>
        <dbReference type="ChEBI" id="CHEBI:57540"/>
        <dbReference type="ChEBI" id="CHEBI:58359"/>
        <dbReference type="ChEBI" id="CHEBI:58437"/>
        <dbReference type="ChEBI" id="CHEBI:456215"/>
        <dbReference type="EC" id="6.3.5.1"/>
    </reaction>
</comment>
<evidence type="ECO:0000256" key="6">
    <source>
        <dbReference type="ARBA" id="ARBA00023027"/>
    </source>
</evidence>
<dbReference type="SUPFAM" id="SSF56317">
    <property type="entry name" value="Carbon-nitrogen hydrolase"/>
    <property type="match status" value="1"/>
</dbReference>
<dbReference type="eggNOG" id="COG0388">
    <property type="taxonomic scope" value="Bacteria"/>
</dbReference>
<evidence type="ECO:0000313" key="12">
    <source>
        <dbReference type="Proteomes" id="UP000002534"/>
    </source>
</evidence>
<feature type="binding site" evidence="7">
    <location>
        <position position="473"/>
    </location>
    <ligand>
        <name>deamido-NAD(+)</name>
        <dbReference type="ChEBI" id="CHEBI:58437"/>
        <note>ligand shared between two neighboring subunits</note>
    </ligand>
</feature>
<dbReference type="InterPro" id="IPR014729">
    <property type="entry name" value="Rossmann-like_a/b/a_fold"/>
</dbReference>
<accession>Q3A2F2</accession>
<reference evidence="11 12" key="2">
    <citation type="journal article" date="2012" name="BMC Genomics">
        <title>The genome of Pelobacter carbinolicus reveals surprising metabolic capabilities and physiological features.</title>
        <authorList>
            <person name="Aklujkar M."/>
            <person name="Haveman S.A."/>
            <person name="Didonato R.Jr."/>
            <person name="Chertkov O."/>
            <person name="Han C.S."/>
            <person name="Land M.L."/>
            <person name="Brown P."/>
            <person name="Lovley D.R."/>
        </authorList>
    </citation>
    <scope>NUCLEOTIDE SEQUENCE [LARGE SCALE GENOMIC DNA]</scope>
    <source>
        <strain evidence="12">DSM 2380 / NBRC 103641 / GraBd1</strain>
    </source>
</reference>
<dbReference type="EC" id="6.3.5.1" evidence="7 8"/>
<feature type="active site" description="Proton acceptor; for glutaminase activity" evidence="7">
    <location>
        <position position="49"/>
    </location>
</feature>
<proteinExistence type="inferred from homology"/>
<keyword evidence="5 7" id="KW-0067">ATP-binding</keyword>
<gene>
    <name evidence="7 11" type="primary">nadE</name>
    <name evidence="11" type="ordered locus">Pcar_2216</name>
</gene>
<dbReference type="CDD" id="cd00553">
    <property type="entry name" value="NAD_synthase"/>
    <property type="match status" value="1"/>
</dbReference>
<dbReference type="GO" id="GO:0005737">
    <property type="term" value="C:cytoplasm"/>
    <property type="evidence" value="ECO:0007669"/>
    <property type="project" value="InterPro"/>
</dbReference>
<sequence>MEIRMASHGFVRIGVCTPATKVADVAYNCEQIRKLVAETPDCRFFLFPELCLTAYTCADLFFQPLLVDQARKAIVQLAEFTAEHRVTMVVGAPIAHRGRLFNCAVFLSGGRILGIVPKRFLPNTQEFYEERWFSSAADLTATELMWDGESIPFGNDLLFRAEGLPDCMIGIEICEDVWVANPPSGQLAVAGANVLLNLSASPELLGKMEYRRALVQNQSARCLAAYVYASSGPGESSTDLVFSGHSLIAENGTILAETERFRFDSQIAVADVDIERLVNERFKNNSYGGARSDASYRVIDFLLTDVTTERLRRPVAATPFVPPVEEERAHRCHEIFEIQTTGLAKRLLHTGAKRVVIGISGGLDSTLALLVTVKAFDKLGYDRSGIETITMPGFGTTQRTRGNAERLAELLGTGLRVISIDAAVRQHFADIGHDETVHDITYENSQARERTQILMNVANQVGGLLIGTGDLSELALGWCTYNGDHMSMYAVNTGVPKTLVRYLVAWCADAEFSGDISAILHDVCDTPVSPELLPPHENGEIKQRTEDKVGPYLLHDFYLYHVVRLQHRPSKIFFLARQAFGDQFTAREILHWLQTFYRRFFSQQFKRSCLPDGPKVGSVVLSPRGDWRMPSDANAAVWLNDLKQLEGVVGEE</sequence>
<evidence type="ECO:0000256" key="8">
    <source>
        <dbReference type="PIRNR" id="PIRNR006630"/>
    </source>
</evidence>
<keyword evidence="3 7" id="KW-0436">Ligase</keyword>
<dbReference type="InterPro" id="IPR022310">
    <property type="entry name" value="NAD/GMP_synthase"/>
</dbReference>
<dbReference type="InterPro" id="IPR041856">
    <property type="entry name" value="NAD+_synth_C"/>
</dbReference>
<evidence type="ECO:0000313" key="11">
    <source>
        <dbReference type="EMBL" id="ABA89455.1"/>
    </source>
</evidence>
<dbReference type="GO" id="GO:0008795">
    <property type="term" value="F:NAD+ synthase activity"/>
    <property type="evidence" value="ECO:0007669"/>
    <property type="project" value="UniProtKB-UniRule"/>
</dbReference>
<evidence type="ECO:0000256" key="9">
    <source>
        <dbReference type="RuleBase" id="RU003811"/>
    </source>
</evidence>
<dbReference type="GO" id="GO:0004359">
    <property type="term" value="F:glutaminase activity"/>
    <property type="evidence" value="ECO:0007669"/>
    <property type="project" value="InterPro"/>
</dbReference>
<dbReference type="AlphaFoldDB" id="Q3A2F2"/>
<dbReference type="PANTHER" id="PTHR23090:SF9">
    <property type="entry name" value="GLUTAMINE-DEPENDENT NAD(+) SYNTHETASE"/>
    <property type="match status" value="1"/>
</dbReference>
<feature type="binding site" evidence="7">
    <location>
        <position position="207"/>
    </location>
    <ligand>
        <name>L-glutamine</name>
        <dbReference type="ChEBI" id="CHEBI:58359"/>
    </ligand>
</feature>
<dbReference type="PIRSF" id="PIRSF006630">
    <property type="entry name" value="NADS_GAT"/>
    <property type="match status" value="1"/>
</dbReference>
<keyword evidence="12" id="KW-1185">Reference proteome</keyword>
<evidence type="ECO:0000256" key="5">
    <source>
        <dbReference type="ARBA" id="ARBA00022840"/>
    </source>
</evidence>
<dbReference type="HAMAP" id="MF_02090">
    <property type="entry name" value="NadE_glutamine_dep"/>
    <property type="match status" value="1"/>
</dbReference>
<dbReference type="PANTHER" id="PTHR23090">
    <property type="entry name" value="NH 3 /GLUTAMINE-DEPENDENT NAD + SYNTHETASE"/>
    <property type="match status" value="1"/>
</dbReference>
<dbReference type="Gene3D" id="1.10.10.1140">
    <property type="entry name" value="Glutamine-dependent NAD+ synthetase, C-terminal domain"/>
    <property type="match status" value="1"/>
</dbReference>
<dbReference type="eggNOG" id="COG0171">
    <property type="taxonomic scope" value="Bacteria"/>
</dbReference>
<feature type="active site" description="Nucleophile; for glutaminase activity" evidence="7">
    <location>
        <position position="174"/>
    </location>
</feature>
<dbReference type="Gene3D" id="3.40.50.620">
    <property type="entry name" value="HUPs"/>
    <property type="match status" value="1"/>
</dbReference>
<feature type="active site" description="For glutaminase activity" evidence="7">
    <location>
        <position position="118"/>
    </location>
</feature>
<dbReference type="NCBIfam" id="NF002730">
    <property type="entry name" value="PRK02628.1"/>
    <property type="match status" value="1"/>
</dbReference>
<evidence type="ECO:0000256" key="3">
    <source>
        <dbReference type="ARBA" id="ARBA00022598"/>
    </source>
</evidence>
<dbReference type="GO" id="GO:0005524">
    <property type="term" value="F:ATP binding"/>
    <property type="evidence" value="ECO:0007669"/>
    <property type="project" value="UniProtKB-UniRule"/>
</dbReference>
<feature type="binding site" evidence="7">
    <location>
        <begin position="358"/>
        <end position="365"/>
    </location>
    <ligand>
        <name>ATP</name>
        <dbReference type="ChEBI" id="CHEBI:30616"/>
    </ligand>
</feature>
<feature type="domain" description="CN hydrolase" evidence="10">
    <location>
        <begin position="11"/>
        <end position="274"/>
    </location>
</feature>
<feature type="binding site" evidence="7">
    <location>
        <position position="444"/>
    </location>
    <ligand>
        <name>deamido-NAD(+)</name>
        <dbReference type="ChEBI" id="CHEBI:58437"/>
        <note>ligand shared between two neighboring subunits</note>
    </ligand>
</feature>
<dbReference type="STRING" id="338963.Pcar_2216"/>
<dbReference type="HOGENOM" id="CLU_025662_0_0_7"/>
<feature type="binding site" evidence="7">
    <location>
        <begin position="478"/>
        <end position="481"/>
    </location>
    <ligand>
        <name>deamido-NAD(+)</name>
        <dbReference type="ChEBI" id="CHEBI:58437"/>
        <note>ligand shared between two neighboring subunits</note>
    </ligand>
</feature>
<dbReference type="KEGG" id="pca:Pcar_2216"/>
<comment type="function">
    <text evidence="7">Catalyzes the ATP-dependent amidation of deamido-NAD to form NAD. Uses L-glutamine as a nitrogen source.</text>
</comment>
<evidence type="ECO:0000256" key="7">
    <source>
        <dbReference type="HAMAP-Rule" id="MF_02090"/>
    </source>
</evidence>
<dbReference type="RefSeq" id="WP_011341970.1">
    <property type="nucleotide sequence ID" value="NC_007498.2"/>
</dbReference>